<name>A0A9E7N8A1_9EURY</name>
<gene>
    <name evidence="4" type="ORF">NGM29_09640</name>
</gene>
<accession>A0A9E7N8A1</accession>
<dbReference type="RefSeq" id="WP_254155820.1">
    <property type="nucleotide sequence ID" value="NZ_CP100355.1"/>
</dbReference>
<evidence type="ECO:0000313" key="4">
    <source>
        <dbReference type="EMBL" id="UTF52070.1"/>
    </source>
</evidence>
<dbReference type="Gene3D" id="3.40.50.20">
    <property type="match status" value="1"/>
</dbReference>
<dbReference type="EMBL" id="CP100355">
    <property type="protein sequence ID" value="UTF52070.1"/>
    <property type="molecule type" value="Genomic_DNA"/>
</dbReference>
<protein>
    <submittedName>
        <fullName evidence="4">ATP-dependent carboxylate-amine ligase</fullName>
    </submittedName>
</protein>
<dbReference type="Gene3D" id="3.30.470.20">
    <property type="entry name" value="ATP-grasp fold, B domain"/>
    <property type="match status" value="1"/>
</dbReference>
<evidence type="ECO:0000259" key="3">
    <source>
        <dbReference type="PROSITE" id="PS50975"/>
    </source>
</evidence>
<dbReference type="GeneID" id="73290308"/>
<dbReference type="GO" id="GO:0005524">
    <property type="term" value="F:ATP binding"/>
    <property type="evidence" value="ECO:0007669"/>
    <property type="project" value="UniProtKB-UniRule"/>
</dbReference>
<dbReference type="SUPFAM" id="SSF56059">
    <property type="entry name" value="Glutathione synthetase ATP-binding domain-like"/>
    <property type="match status" value="1"/>
</dbReference>
<keyword evidence="4" id="KW-0436">Ligase</keyword>
<evidence type="ECO:0000256" key="1">
    <source>
        <dbReference type="ARBA" id="ARBA00001936"/>
    </source>
</evidence>
<dbReference type="GO" id="GO:0046872">
    <property type="term" value="F:metal ion binding"/>
    <property type="evidence" value="ECO:0007669"/>
    <property type="project" value="InterPro"/>
</dbReference>
<evidence type="ECO:0000313" key="5">
    <source>
        <dbReference type="Proteomes" id="UP001056855"/>
    </source>
</evidence>
<comment type="cofactor">
    <cofactor evidence="1">
        <name>Mn(2+)</name>
        <dbReference type="ChEBI" id="CHEBI:29035"/>
    </cofactor>
</comment>
<dbReference type="InterPro" id="IPR005479">
    <property type="entry name" value="CPAse_ATP-bd"/>
</dbReference>
<proteinExistence type="predicted"/>
<dbReference type="AlphaFoldDB" id="A0A9E7N8A1"/>
<dbReference type="PROSITE" id="PS50975">
    <property type="entry name" value="ATP_GRASP"/>
    <property type="match status" value="1"/>
</dbReference>
<feature type="domain" description="ATP-grasp" evidence="3">
    <location>
        <begin position="123"/>
        <end position="313"/>
    </location>
</feature>
<sequence length="411" mass="45111">MCADPTVLLLDGDYPTALTVARELSEDLGATIVGVGTTRYSRLLRSRYCDEKILAPPPESEGYADALESAVRTHRPDFVLPVGYQSTVAVDRLRSILPSSVSTSLPSSESLRTGADKSAVLDRAARLGIDVPTEYSSVVERIDANGRPRSAFDQLNFPVFLKARHESGGGETTARVDDPARFWRTYDRIVAVAPDGDVLVQELIEGTGSTYGVGVLCSDNDVVLRFSHEELQSVPRWGGSGTHLRTYRNPSLEAQATDLLQDLGWHGIALVEFKRRPNGSFVLMEVNPKFWASYALASERGYRFASTMIAAALDLDVDLPVRSIGTVDEMVFPLRELQYCVRQPTRNEISTALRTVLTPGAKWSLDWTDPVAWLMPPVAAMERVPDVESRVEAAVGAVTGRQSQNVGEDRR</sequence>
<reference evidence="4" key="1">
    <citation type="submission" date="2022-06" db="EMBL/GenBank/DDBJ databases">
        <title>Diverse halophilic archaea isolated from saline environments.</title>
        <authorList>
            <person name="Cui H.-L."/>
        </authorList>
    </citation>
    <scope>NUCLEOTIDE SEQUENCE</scope>
    <source>
        <strain evidence="4">WLHS1</strain>
    </source>
</reference>
<evidence type="ECO:0000256" key="2">
    <source>
        <dbReference type="PROSITE-ProRule" id="PRU00409"/>
    </source>
</evidence>
<keyword evidence="2" id="KW-0067">ATP-binding</keyword>
<keyword evidence="2" id="KW-0547">Nucleotide-binding</keyword>
<organism evidence="4 5">
    <name type="scientific">Natronosalvus rutilus</name>
    <dbReference type="NCBI Taxonomy" id="2953753"/>
    <lineage>
        <taxon>Archaea</taxon>
        <taxon>Methanobacteriati</taxon>
        <taxon>Methanobacteriota</taxon>
        <taxon>Stenosarchaea group</taxon>
        <taxon>Halobacteria</taxon>
        <taxon>Halobacteriales</taxon>
        <taxon>Natrialbaceae</taxon>
        <taxon>Natronosalvus</taxon>
    </lineage>
</organism>
<dbReference type="Proteomes" id="UP001056855">
    <property type="component" value="Chromosome"/>
</dbReference>
<keyword evidence="5" id="KW-1185">Reference proteome</keyword>
<dbReference type="GO" id="GO:0016874">
    <property type="term" value="F:ligase activity"/>
    <property type="evidence" value="ECO:0007669"/>
    <property type="project" value="UniProtKB-KW"/>
</dbReference>
<dbReference type="InterPro" id="IPR011761">
    <property type="entry name" value="ATP-grasp"/>
</dbReference>
<dbReference type="KEGG" id="sawl:NGM29_09640"/>
<dbReference type="Pfam" id="PF02786">
    <property type="entry name" value="CPSase_L_D2"/>
    <property type="match status" value="1"/>
</dbReference>